<dbReference type="STRING" id="68895.RR42_s0645"/>
<accession>A0A0C4YNR6</accession>
<proteinExistence type="predicted"/>
<keyword evidence="1" id="KW-0732">Signal</keyword>
<dbReference type="KEGG" id="cbw:RR42_s0645"/>
<evidence type="ECO:0000313" key="2">
    <source>
        <dbReference type="EMBL" id="AJG22236.1"/>
    </source>
</evidence>
<dbReference type="EMBL" id="CP010537">
    <property type="protein sequence ID" value="AJG22236.1"/>
    <property type="molecule type" value="Genomic_DNA"/>
</dbReference>
<reference evidence="2 3" key="1">
    <citation type="journal article" date="2015" name="Genome Announc.">
        <title>Complete Genome Sequence of Cupriavidus basilensis 4G11, Isolated from the Oak Ridge Field Research Center Site.</title>
        <authorList>
            <person name="Ray J."/>
            <person name="Waters R.J."/>
            <person name="Skerker J.M."/>
            <person name="Kuehl J.V."/>
            <person name="Price M.N."/>
            <person name="Huang J."/>
            <person name="Chakraborty R."/>
            <person name="Arkin A.P."/>
            <person name="Deutschbauer A."/>
        </authorList>
    </citation>
    <scope>NUCLEOTIDE SEQUENCE [LARGE SCALE GENOMIC DNA]</scope>
    <source>
        <strain evidence="2">4G11</strain>
    </source>
</reference>
<evidence type="ECO:0000256" key="1">
    <source>
        <dbReference type="SAM" id="SignalP"/>
    </source>
</evidence>
<feature type="chain" id="PRO_5002173987" description="Conjugal transfer protein TraN" evidence="1">
    <location>
        <begin position="38"/>
        <end position="405"/>
    </location>
</feature>
<evidence type="ECO:0008006" key="4">
    <source>
        <dbReference type="Google" id="ProtNLM"/>
    </source>
</evidence>
<gene>
    <name evidence="2" type="ORF">RR42_s0645</name>
</gene>
<protein>
    <recommendedName>
        <fullName evidence="4">Conjugal transfer protein TraN</fullName>
    </recommendedName>
</protein>
<dbReference type="Proteomes" id="UP000031843">
    <property type="component" value="Chromosome secondary"/>
</dbReference>
<organism evidence="2 3">
    <name type="scientific">Cupriavidus basilensis</name>
    <dbReference type="NCBI Taxonomy" id="68895"/>
    <lineage>
        <taxon>Bacteria</taxon>
        <taxon>Pseudomonadati</taxon>
        <taxon>Pseudomonadota</taxon>
        <taxon>Betaproteobacteria</taxon>
        <taxon>Burkholderiales</taxon>
        <taxon>Burkholderiaceae</taxon>
        <taxon>Cupriavidus</taxon>
    </lineage>
</organism>
<feature type="signal peptide" evidence="1">
    <location>
        <begin position="1"/>
        <end position="37"/>
    </location>
</feature>
<sequence length="405" mass="43170">MRHCLQPGRTRLWRPTRFFPVIASMAIGLTGIGPARAADVTPAQADGMARGLGSLLIDGLFQRITTPNAQQTVPGYTNSAQPSGFYEGGQGQLNAPGTSRVQGCAGMSDTECQAVNLLKSRPQTAPQFHIDRRDPLLVRYRALYGNPGSQLGDLNQLVSGDSACRTDTVTLPAQHENRVCNDYAVTRNDACILGRQVEVDADHLYRCLESIQNQAQRTCTVGRVIQVSPEYNYQCARTLKAEQTMTCGKQLIVTAVTNWQQRPGCSPGQLVVDLGGRPGSGSNSVGRVYCGGDGRSLRFETGAAPNQRYYLRPGCNANVTTSMDGGSGSAWWCAAASGGRCGSFCGSSNLSISCNGGSCTASIQSGGNLSTYRGSAGFAQPTVWNPVVAFEDSWDNQCSSLEARQ</sequence>
<name>A0A0C4YNR6_9BURK</name>
<evidence type="ECO:0000313" key="3">
    <source>
        <dbReference type="Proteomes" id="UP000031843"/>
    </source>
</evidence>
<dbReference type="AlphaFoldDB" id="A0A0C4YNR6"/>
<keyword evidence="3" id="KW-1185">Reference proteome</keyword>